<dbReference type="Proteomes" id="UP000806522">
    <property type="component" value="Unassembled WGS sequence"/>
</dbReference>
<feature type="compositionally biased region" description="Low complexity" evidence="1">
    <location>
        <begin position="942"/>
        <end position="953"/>
    </location>
</feature>
<accession>A0A9D5P2W2</accession>
<feature type="chain" id="PRO_5038430311" evidence="2">
    <location>
        <begin position="28"/>
        <end position="1021"/>
    </location>
</feature>
<evidence type="ECO:0000256" key="2">
    <source>
        <dbReference type="SAM" id="SignalP"/>
    </source>
</evidence>
<protein>
    <submittedName>
        <fullName evidence="3">Uncharacterized protein</fullName>
    </submittedName>
</protein>
<keyword evidence="2" id="KW-0732">Signal</keyword>
<organism evidence="3 4">
    <name type="scientific">Xylanibacter ruminicola</name>
    <name type="common">Prevotella ruminicola</name>
    <dbReference type="NCBI Taxonomy" id="839"/>
    <lineage>
        <taxon>Bacteria</taxon>
        <taxon>Pseudomonadati</taxon>
        <taxon>Bacteroidota</taxon>
        <taxon>Bacteroidia</taxon>
        <taxon>Bacteroidales</taxon>
        <taxon>Prevotellaceae</taxon>
        <taxon>Xylanibacter</taxon>
    </lineage>
</organism>
<feature type="region of interest" description="Disordered" evidence="1">
    <location>
        <begin position="933"/>
        <end position="954"/>
    </location>
</feature>
<proteinExistence type="predicted"/>
<dbReference type="EMBL" id="SUYC01000002">
    <property type="protein sequence ID" value="MBE6269833.1"/>
    <property type="molecule type" value="Genomic_DNA"/>
</dbReference>
<dbReference type="Gene3D" id="2.160.20.110">
    <property type="match status" value="1"/>
</dbReference>
<feature type="signal peptide" evidence="2">
    <location>
        <begin position="1"/>
        <end position="27"/>
    </location>
</feature>
<comment type="caution">
    <text evidence="3">The sequence shown here is derived from an EMBL/GenBank/DDBJ whole genome shotgun (WGS) entry which is preliminary data.</text>
</comment>
<dbReference type="AlphaFoldDB" id="A0A9D5P2W2"/>
<evidence type="ECO:0000256" key="1">
    <source>
        <dbReference type="SAM" id="MobiDB-lite"/>
    </source>
</evidence>
<name>A0A9D5P2W2_XYLRU</name>
<reference evidence="3" key="1">
    <citation type="submission" date="2019-04" db="EMBL/GenBank/DDBJ databases">
        <title>Evolution of Biomass-Degrading Anaerobic Consortia Revealed by Metagenomics.</title>
        <authorList>
            <person name="Peng X."/>
        </authorList>
    </citation>
    <scope>NUCLEOTIDE SEQUENCE</scope>
    <source>
        <strain evidence="3">SIG140</strain>
    </source>
</reference>
<evidence type="ECO:0000313" key="3">
    <source>
        <dbReference type="EMBL" id="MBE6269833.1"/>
    </source>
</evidence>
<gene>
    <name evidence="3" type="ORF">E7101_02645</name>
</gene>
<evidence type="ECO:0000313" key="4">
    <source>
        <dbReference type="Proteomes" id="UP000806522"/>
    </source>
</evidence>
<sequence>MKTRVKLSFNLILTLALWLVAAQGAWAATETRTVTFYMDGGASGNTSAQDDWTLVSSSGKTLNWSNDDPDNNKITWRSKQKTASFRTNVIKCNGVIEFPNLEGTVKSVELTNFMFYDSGMQMYVGLNKNNTSTLLHLHGSTNDYDFPSNGTFDYSNSATFEGNLAVSASNPLKIMFSSEVEEPSGSFIFKEGTIVITYDVEVEDTSDPGHTFTFSTSGNTLTATCNQTSQHHNCALGTSRKSTLALTANNASYNGLKHSATLNLTDFLEETGITDINTTLNYTNNATSESIGTAPSEIGSYTVTATIIINKDNEHPYVLTTNFSIMAGFNINNKYSQFKLNKSSALEGDEVTITYTQKMDETIEGLTLTGATSGNNITYTQSGNTYTFNMPAEDVNLSATFTYPLNENNITQSGDTYTIKTAEGWNYFCQRLEVDGDLNGFSGKTVMLGDNITVTTMAGSTDHPFKGMFDGDGHTLTFNYTADMPNCAPFHITNGATIRNLHATGLIEGGIWHNMGGLVGSASGNLTIENCRVSTQISSTINGEAGHGGIVGYIQYTNYLVDCNITGCVYDGLIYNSNTWNQTYGCGGFIGAMSQYAYVDLTDCLFLHGQYDNNGNKCELLWGYDNDRNSTFFHRSNGYGEGKLTNCFYVGTRGLKQGSPAVESADAPDNFAHFGDPTTDHSFLKVYGHTMVFDGKYYTPTYGDLVETYSYSGEKSYIIEYDDMPLGIKDVKTKQRTNYLRYNRPFTRDKAVTIMLPFDFTKNDIRRGEYDNISEGKFYEFAGIEEVPFNMWIAVMKEVGVEGSNETTETTMKANTPYLFMPGEDAKYLYFTNGDDYYQGFDIFTEGYERGNKQTEYDGSDGTYSWNKWNFKGTYQPRYWSDSENSEEIGKVYGFAGATKEVDEQLVVAGDFVRVKSGAKIRPTSCYLEWVKPEDSEQEPNSASARRMTRSASNEVELPQRITVKLISASGETTAIGTLDTKTGEVTFDSEAWYTLDGVRLSGKPSSKGIYINNGKKIVIK</sequence>